<keyword evidence="6" id="KW-1185">Reference proteome</keyword>
<dbReference type="InterPro" id="IPR051320">
    <property type="entry name" value="Viral_Replic_Matur_Polypro"/>
</dbReference>
<dbReference type="InterPro" id="IPR043502">
    <property type="entry name" value="DNA/RNA_pol_sf"/>
</dbReference>
<evidence type="ECO:0000256" key="1">
    <source>
        <dbReference type="ARBA" id="ARBA00010879"/>
    </source>
</evidence>
<dbReference type="InterPro" id="IPR043128">
    <property type="entry name" value="Rev_trsase/Diguanyl_cyclase"/>
</dbReference>
<evidence type="ECO:0000256" key="2">
    <source>
        <dbReference type="ARBA" id="ARBA00012180"/>
    </source>
</evidence>
<dbReference type="PANTHER" id="PTHR33064">
    <property type="entry name" value="POL PROTEIN"/>
    <property type="match status" value="1"/>
</dbReference>
<dbReference type="EMBL" id="QRBI01000112">
    <property type="protein sequence ID" value="RMC10102.1"/>
    <property type="molecule type" value="Genomic_DNA"/>
</dbReference>
<evidence type="ECO:0000313" key="6">
    <source>
        <dbReference type="Proteomes" id="UP000269221"/>
    </source>
</evidence>
<dbReference type="EC" id="3.1.26.4" evidence="2"/>
<dbReference type="InterPro" id="IPR002156">
    <property type="entry name" value="RNaseH_domain"/>
</dbReference>
<evidence type="ECO:0000313" key="5">
    <source>
        <dbReference type="EMBL" id="RMC10102.1"/>
    </source>
</evidence>
<dbReference type="GO" id="GO:0006259">
    <property type="term" value="P:DNA metabolic process"/>
    <property type="evidence" value="ECO:0007669"/>
    <property type="project" value="UniProtKB-ARBA"/>
</dbReference>
<proteinExistence type="inferred from homology"/>
<dbReference type="PROSITE" id="PS50879">
    <property type="entry name" value="RNASE_H_1"/>
    <property type="match status" value="1"/>
</dbReference>
<dbReference type="Proteomes" id="UP000269221">
    <property type="component" value="Unassembled WGS sequence"/>
</dbReference>
<feature type="domain" description="RNase H type-1" evidence="4">
    <location>
        <begin position="499"/>
        <end position="658"/>
    </location>
</feature>
<dbReference type="Gene3D" id="3.30.70.270">
    <property type="match status" value="2"/>
</dbReference>
<name>A0A3M0KAE1_HIRRU</name>
<dbReference type="PANTHER" id="PTHR33064:SF29">
    <property type="entry name" value="PEPTIDASE A2 DOMAIN-CONTAINING PROTEIN-RELATED"/>
    <property type="match status" value="1"/>
</dbReference>
<sequence>MPPRHVGEESVSIAGVTGGSQDFTLVEADMSLTGNEWKKHPVVTGPEAPCILGIDYLQSGYFKDPKGLRWAFGIAAVATEGIRKLNTLPGLSENPSAVGLLKVQEQRVPIATSIVHRRQYRTTQDAVIPIYKMIQELESQGVVSKTHSPFNSPIWPVCKSEGERRLTVDYRALNEVTPPLSAAVLDMLELQYELESKAAKWYATIDIANAFFSFPLAAECRPQFAFTWRGVQYTWNRLPQGWKRSPTICHGLIQTALEKGEAPEHLQYIDDIIVWGNTAAEVFEKGKEIIQILLEGGFTIKKSKVKGPAHEIQFLGVKWQDRRWQIPTDVINKITAMSPPTNKKETQAFLGAIGFWRMHIPEYSQIVSPLYLVTCKKNDFHWGPEQQQAFPQIKQEIAHAVALGPVRTGPDAKNVLYSAARSHGLSWSLWQKVLGETRGWPLGFWSQSYRGSEANYTPTEKEILAAYEGVQATSEVIGTEVQLLLAPRLPVLGWMFKGKVPSTHHATDATWSKWIALITQRAHMGMNWKWKAAVWSPTQQVAEATKGEGGSSQLAELKAVQLALDIAEREGWPRLYLYTDSWMVDNALWGWLKRWKEANWQCGGKPIWAAEEWKDIAIRVGRLPVKVRHVDAHISKSRANEEHRNNEQVDRATKMEVSKIDLDWEQKGELFLARWAHDASGQQGRDATYKWARDRGVDLTMDSISQVIHNCEMCAAIKQAKRVKPLWYGGRWSKYKYGEA</sequence>
<dbReference type="SUPFAM" id="SSF53098">
    <property type="entry name" value="Ribonuclease H-like"/>
    <property type="match status" value="1"/>
</dbReference>
<dbReference type="OrthoDB" id="9950135at2759"/>
<dbReference type="PROSITE" id="PS50878">
    <property type="entry name" value="RT_POL"/>
    <property type="match status" value="1"/>
</dbReference>
<dbReference type="InterPro" id="IPR036397">
    <property type="entry name" value="RNaseH_sf"/>
</dbReference>
<dbReference type="AlphaFoldDB" id="A0A3M0KAE1"/>
<comment type="caution">
    <text evidence="5">The sequence shown here is derived from an EMBL/GenBank/DDBJ whole genome shotgun (WGS) entry which is preliminary data.</text>
</comment>
<gene>
    <name evidence="5" type="ORF">DUI87_12900</name>
</gene>
<dbReference type="Gene3D" id="3.10.10.10">
    <property type="entry name" value="HIV Type 1 Reverse Transcriptase, subunit A, domain 1"/>
    <property type="match status" value="1"/>
</dbReference>
<evidence type="ECO:0000259" key="4">
    <source>
        <dbReference type="PROSITE" id="PS50879"/>
    </source>
</evidence>
<dbReference type="GO" id="GO:0004523">
    <property type="term" value="F:RNA-DNA hybrid ribonuclease activity"/>
    <property type="evidence" value="ECO:0007669"/>
    <property type="project" value="UniProtKB-EC"/>
</dbReference>
<dbReference type="FunFam" id="3.30.70.270:FF:000020">
    <property type="entry name" value="Transposon Tf2-6 polyprotein-like Protein"/>
    <property type="match status" value="1"/>
</dbReference>
<dbReference type="Pfam" id="PF17919">
    <property type="entry name" value="RT_RNaseH_2"/>
    <property type="match status" value="1"/>
</dbReference>
<dbReference type="Pfam" id="PF00078">
    <property type="entry name" value="RVT_1"/>
    <property type="match status" value="1"/>
</dbReference>
<feature type="domain" description="Reverse transcriptase" evidence="3">
    <location>
        <begin position="138"/>
        <end position="319"/>
    </location>
</feature>
<organism evidence="5 6">
    <name type="scientific">Hirundo rustica rustica</name>
    <dbReference type="NCBI Taxonomy" id="333673"/>
    <lineage>
        <taxon>Eukaryota</taxon>
        <taxon>Metazoa</taxon>
        <taxon>Chordata</taxon>
        <taxon>Craniata</taxon>
        <taxon>Vertebrata</taxon>
        <taxon>Euteleostomi</taxon>
        <taxon>Archelosauria</taxon>
        <taxon>Archosauria</taxon>
        <taxon>Dinosauria</taxon>
        <taxon>Saurischia</taxon>
        <taxon>Theropoda</taxon>
        <taxon>Coelurosauria</taxon>
        <taxon>Aves</taxon>
        <taxon>Neognathae</taxon>
        <taxon>Neoaves</taxon>
        <taxon>Telluraves</taxon>
        <taxon>Australaves</taxon>
        <taxon>Passeriformes</taxon>
        <taxon>Sylvioidea</taxon>
        <taxon>Hirundinidae</taxon>
        <taxon>Hirundo</taxon>
    </lineage>
</organism>
<protein>
    <recommendedName>
        <fullName evidence="2">ribonuclease H</fullName>
        <ecNumber evidence="2">3.1.26.4</ecNumber>
    </recommendedName>
</protein>
<dbReference type="STRING" id="333673.A0A3M0KAE1"/>
<comment type="similarity">
    <text evidence="1">Belongs to the beta type-B retroviral polymerase family. HERV class-II K(HML-2) pol subfamily.</text>
</comment>
<dbReference type="InterPro" id="IPR041577">
    <property type="entry name" value="RT_RNaseH_2"/>
</dbReference>
<dbReference type="InterPro" id="IPR012337">
    <property type="entry name" value="RNaseH-like_sf"/>
</dbReference>
<reference evidence="5 6" key="1">
    <citation type="submission" date="2018-07" db="EMBL/GenBank/DDBJ databases">
        <title>A high quality draft genome assembly of the barn swallow (H. rustica rustica).</title>
        <authorList>
            <person name="Formenti G."/>
            <person name="Chiara M."/>
            <person name="Poveda L."/>
            <person name="Francoijs K.-J."/>
            <person name="Bonisoli-Alquati A."/>
            <person name="Canova L."/>
            <person name="Gianfranceschi L."/>
            <person name="Horner D.S."/>
            <person name="Saino N."/>
        </authorList>
    </citation>
    <scope>NUCLEOTIDE SEQUENCE [LARGE SCALE GENOMIC DNA]</scope>
    <source>
        <strain evidence="5">Chelidonia</strain>
        <tissue evidence="5">Blood</tissue>
    </source>
</reference>
<dbReference type="GO" id="GO:0003676">
    <property type="term" value="F:nucleic acid binding"/>
    <property type="evidence" value="ECO:0007669"/>
    <property type="project" value="InterPro"/>
</dbReference>
<dbReference type="InterPro" id="IPR000477">
    <property type="entry name" value="RT_dom"/>
</dbReference>
<evidence type="ECO:0000259" key="3">
    <source>
        <dbReference type="PROSITE" id="PS50878"/>
    </source>
</evidence>
<accession>A0A3M0KAE1</accession>
<dbReference type="Pfam" id="PF00075">
    <property type="entry name" value="RNase_H"/>
    <property type="match status" value="1"/>
</dbReference>
<dbReference type="SUPFAM" id="SSF56672">
    <property type="entry name" value="DNA/RNA polymerases"/>
    <property type="match status" value="1"/>
</dbReference>
<dbReference type="Gene3D" id="3.30.420.10">
    <property type="entry name" value="Ribonuclease H-like superfamily/Ribonuclease H"/>
    <property type="match status" value="1"/>
</dbReference>